<reference evidence="2 3" key="1">
    <citation type="journal article" date="2017" name="Curr. Biol.">
        <title>Genome architecture and evolution of a unichromosomal asexual nematode.</title>
        <authorList>
            <person name="Fradin H."/>
            <person name="Zegar C."/>
            <person name="Gutwein M."/>
            <person name="Lucas J."/>
            <person name="Kovtun M."/>
            <person name="Corcoran D."/>
            <person name="Baugh L.R."/>
            <person name="Kiontke K."/>
            <person name="Gunsalus K."/>
            <person name="Fitch D.H."/>
            <person name="Piano F."/>
        </authorList>
    </citation>
    <scope>NUCLEOTIDE SEQUENCE [LARGE SCALE GENOMIC DNA]</scope>
    <source>
        <strain evidence="2">PF1309</strain>
    </source>
</reference>
<evidence type="ECO:0000256" key="1">
    <source>
        <dbReference type="SAM" id="MobiDB-lite"/>
    </source>
</evidence>
<feature type="compositionally biased region" description="Basic and acidic residues" evidence="1">
    <location>
        <begin position="54"/>
        <end position="65"/>
    </location>
</feature>
<organism evidence="2 3">
    <name type="scientific">Diploscapter pachys</name>
    <dbReference type="NCBI Taxonomy" id="2018661"/>
    <lineage>
        <taxon>Eukaryota</taxon>
        <taxon>Metazoa</taxon>
        <taxon>Ecdysozoa</taxon>
        <taxon>Nematoda</taxon>
        <taxon>Chromadorea</taxon>
        <taxon>Rhabditida</taxon>
        <taxon>Rhabditina</taxon>
        <taxon>Rhabditomorpha</taxon>
        <taxon>Rhabditoidea</taxon>
        <taxon>Rhabditidae</taxon>
        <taxon>Diploscapter</taxon>
    </lineage>
</organism>
<protein>
    <submittedName>
        <fullName evidence="2">Uncharacterized protein</fullName>
    </submittedName>
</protein>
<feature type="compositionally biased region" description="Basic and acidic residues" evidence="1">
    <location>
        <begin position="72"/>
        <end position="81"/>
    </location>
</feature>
<name>A0A2A2LSE9_9BILA</name>
<feature type="region of interest" description="Disordered" evidence="1">
    <location>
        <begin position="54"/>
        <end position="81"/>
    </location>
</feature>
<gene>
    <name evidence="2" type="ORF">WR25_05267</name>
</gene>
<evidence type="ECO:0000313" key="3">
    <source>
        <dbReference type="Proteomes" id="UP000218231"/>
    </source>
</evidence>
<proteinExistence type="predicted"/>
<dbReference type="EMBL" id="LIAE01006473">
    <property type="protein sequence ID" value="PAV89133.1"/>
    <property type="molecule type" value="Genomic_DNA"/>
</dbReference>
<accession>A0A2A2LSE9</accession>
<keyword evidence="3" id="KW-1185">Reference proteome</keyword>
<dbReference type="Proteomes" id="UP000218231">
    <property type="component" value="Unassembled WGS sequence"/>
</dbReference>
<dbReference type="AlphaFoldDB" id="A0A2A2LSE9"/>
<comment type="caution">
    <text evidence="2">The sequence shown here is derived from an EMBL/GenBank/DDBJ whole genome shotgun (WGS) entry which is preliminary data.</text>
</comment>
<sequence length="151" mass="17746">MFSRVGYPIVRSQVDERENENRESCKLLLFYRKKSPLARFGVNKNEWRDCVSDARSIHRREEKPRGPVRAQENGKEGENKERLEEIERALVRSTEARVDEMVMRSSCLSVRKCRNNRPMASLAGDRLSNGRLEKPRKTGVYFDEKKTWIKS</sequence>
<evidence type="ECO:0000313" key="2">
    <source>
        <dbReference type="EMBL" id="PAV89133.1"/>
    </source>
</evidence>